<organism evidence="2 3">
    <name type="scientific">Gigaspora rosea</name>
    <dbReference type="NCBI Taxonomy" id="44941"/>
    <lineage>
        <taxon>Eukaryota</taxon>
        <taxon>Fungi</taxon>
        <taxon>Fungi incertae sedis</taxon>
        <taxon>Mucoromycota</taxon>
        <taxon>Glomeromycotina</taxon>
        <taxon>Glomeromycetes</taxon>
        <taxon>Diversisporales</taxon>
        <taxon>Gigasporaceae</taxon>
        <taxon>Gigaspora</taxon>
    </lineage>
</organism>
<evidence type="ECO:0000313" key="2">
    <source>
        <dbReference type="EMBL" id="RIB29530.1"/>
    </source>
</evidence>
<feature type="compositionally biased region" description="Low complexity" evidence="1">
    <location>
        <begin position="82"/>
        <end position="93"/>
    </location>
</feature>
<evidence type="ECO:0000313" key="3">
    <source>
        <dbReference type="Proteomes" id="UP000266673"/>
    </source>
</evidence>
<keyword evidence="3" id="KW-1185">Reference proteome</keyword>
<dbReference type="EMBL" id="QKWP01000036">
    <property type="protein sequence ID" value="RIB29530.1"/>
    <property type="molecule type" value="Genomic_DNA"/>
</dbReference>
<dbReference type="AlphaFoldDB" id="A0A397W482"/>
<accession>A0A397W482</accession>
<reference evidence="2 3" key="1">
    <citation type="submission" date="2018-06" db="EMBL/GenBank/DDBJ databases">
        <title>Comparative genomics reveals the genomic features of Rhizophagus irregularis, R. cerebriforme, R. diaphanum and Gigaspora rosea, and their symbiotic lifestyle signature.</title>
        <authorList>
            <person name="Morin E."/>
            <person name="San Clemente H."/>
            <person name="Chen E.C.H."/>
            <person name="De La Providencia I."/>
            <person name="Hainaut M."/>
            <person name="Kuo A."/>
            <person name="Kohler A."/>
            <person name="Murat C."/>
            <person name="Tang N."/>
            <person name="Roy S."/>
            <person name="Loubradou J."/>
            <person name="Henrissat B."/>
            <person name="Grigoriev I.V."/>
            <person name="Corradi N."/>
            <person name="Roux C."/>
            <person name="Martin F.M."/>
        </authorList>
    </citation>
    <scope>NUCLEOTIDE SEQUENCE [LARGE SCALE GENOMIC DNA]</scope>
    <source>
        <strain evidence="2 3">DAOM 194757</strain>
    </source>
</reference>
<name>A0A397W482_9GLOM</name>
<proteinExistence type="predicted"/>
<dbReference type="Proteomes" id="UP000266673">
    <property type="component" value="Unassembled WGS sequence"/>
</dbReference>
<feature type="region of interest" description="Disordered" evidence="1">
    <location>
        <begin position="69"/>
        <end position="93"/>
    </location>
</feature>
<feature type="compositionally biased region" description="Low complexity" evidence="1">
    <location>
        <begin position="23"/>
        <end position="37"/>
    </location>
</feature>
<protein>
    <submittedName>
        <fullName evidence="2">Uncharacterized protein</fullName>
    </submittedName>
</protein>
<feature type="region of interest" description="Disordered" evidence="1">
    <location>
        <begin position="1"/>
        <end position="37"/>
    </location>
</feature>
<sequence>MNSRSAEKTYKRTNRSLKDDVPDNNNNNNSNDDSVSNYDDIFDDYDINHDNEFAAQDFTITSLRPKSALETESNNQNMPILSSSNNNQIPNNISSKRILSSRPTSTSASRLICYRPIQDRESRNKFDFSKRMNPITVPDSRANGQFDHISLNNTLRSRPMSPLESRNNTMNILMNDICNTTNNSIQHFDMINNVIPSPFNEMTIY</sequence>
<feature type="compositionally biased region" description="Polar residues" evidence="1">
    <location>
        <begin position="69"/>
        <end position="81"/>
    </location>
</feature>
<comment type="caution">
    <text evidence="2">The sequence shown here is derived from an EMBL/GenBank/DDBJ whole genome shotgun (WGS) entry which is preliminary data.</text>
</comment>
<feature type="compositionally biased region" description="Basic and acidic residues" evidence="1">
    <location>
        <begin position="1"/>
        <end position="21"/>
    </location>
</feature>
<gene>
    <name evidence="2" type="ORF">C2G38_2155160</name>
</gene>
<evidence type="ECO:0000256" key="1">
    <source>
        <dbReference type="SAM" id="MobiDB-lite"/>
    </source>
</evidence>